<protein>
    <recommendedName>
        <fullName evidence="3">Zinc ribbon domain-containing protein</fullName>
    </recommendedName>
</protein>
<dbReference type="eggNOG" id="ENOG50334QY">
    <property type="taxonomic scope" value="Bacteria"/>
</dbReference>
<dbReference type="HOGENOM" id="CLU_177873_0_0_3"/>
<reference evidence="1 2" key="1">
    <citation type="journal article" date="2014" name="Appl. Environ. Microbiol.">
        <title>Elucidation of insertion elements encoded on plasmids and in vitro construction of shuttle vectors from the toxic cyanobacterium Planktothrix.</title>
        <authorList>
            <person name="Christiansen G."/>
            <person name="Goesmann A."/>
            <person name="Kurmayer R."/>
        </authorList>
    </citation>
    <scope>NUCLEOTIDE SEQUENCE [LARGE SCALE GENOMIC DNA]</scope>
    <source>
        <strain evidence="1 2">NIVA-CYA 126/8</strain>
    </source>
</reference>
<name>A0A073CI72_PLAA1</name>
<keyword evidence="2" id="KW-1185">Reference proteome</keyword>
<dbReference type="EMBL" id="CM002803">
    <property type="protein sequence ID" value="KEI67383.1"/>
    <property type="molecule type" value="Genomic_DNA"/>
</dbReference>
<evidence type="ECO:0008006" key="3">
    <source>
        <dbReference type="Google" id="ProtNLM"/>
    </source>
</evidence>
<accession>A0A073CI72</accession>
<organism evidence="1 2">
    <name type="scientific">Planktothrix agardhii (strain NIVA-CYA 126/8)</name>
    <dbReference type="NCBI Taxonomy" id="388467"/>
    <lineage>
        <taxon>Bacteria</taxon>
        <taxon>Bacillati</taxon>
        <taxon>Cyanobacteriota</taxon>
        <taxon>Cyanophyceae</taxon>
        <taxon>Oscillatoriophycideae</taxon>
        <taxon>Oscillatoriales</taxon>
        <taxon>Microcoleaceae</taxon>
        <taxon>Planktothrix</taxon>
    </lineage>
</organism>
<dbReference type="Proteomes" id="UP000027395">
    <property type="component" value="Chromosome"/>
</dbReference>
<evidence type="ECO:0000313" key="1">
    <source>
        <dbReference type="EMBL" id="KEI67383.1"/>
    </source>
</evidence>
<sequence length="89" mass="9991">MPIYDYFCPSNNQTIEVMHSYTHEITTWGEVCQLANCDLGDTPKDALVRRVVSAPMLSIPTSNADYKNAGFTKLVKRDQGVYENVTDSD</sequence>
<evidence type="ECO:0000313" key="2">
    <source>
        <dbReference type="Proteomes" id="UP000027395"/>
    </source>
</evidence>
<dbReference type="PATRIC" id="fig|388467.6.peg.2425"/>
<dbReference type="RefSeq" id="WP_026788164.1">
    <property type="nucleotide sequence ID" value="NZ_CM002803.1"/>
</dbReference>
<gene>
    <name evidence="1" type="ORF">A19Y_2479</name>
</gene>
<dbReference type="AlphaFoldDB" id="A0A073CI72"/>
<dbReference type="STRING" id="388467.A19Y_2479"/>
<proteinExistence type="predicted"/>